<evidence type="ECO:0000313" key="2">
    <source>
        <dbReference type="Proteomes" id="UP000186817"/>
    </source>
</evidence>
<reference evidence="1 2" key="1">
    <citation type="submission" date="2016-02" db="EMBL/GenBank/DDBJ databases">
        <title>Genome analysis of coral dinoflagellate symbionts highlights evolutionary adaptations to a symbiotic lifestyle.</title>
        <authorList>
            <person name="Aranda M."/>
            <person name="Li Y."/>
            <person name="Liew Y.J."/>
            <person name="Baumgarten S."/>
            <person name="Simakov O."/>
            <person name="Wilson M."/>
            <person name="Piel J."/>
            <person name="Ashoor H."/>
            <person name="Bougouffa S."/>
            <person name="Bajic V.B."/>
            <person name="Ryu T."/>
            <person name="Ravasi T."/>
            <person name="Bayer T."/>
            <person name="Micklem G."/>
            <person name="Kim H."/>
            <person name="Bhak J."/>
            <person name="Lajeunesse T.C."/>
            <person name="Voolstra C.R."/>
        </authorList>
    </citation>
    <scope>NUCLEOTIDE SEQUENCE [LARGE SCALE GENOMIC DNA]</scope>
    <source>
        <strain evidence="1 2">CCMP2467</strain>
    </source>
</reference>
<dbReference type="AlphaFoldDB" id="A0A1Q9CYL7"/>
<evidence type="ECO:0000313" key="1">
    <source>
        <dbReference type="EMBL" id="OLP88000.1"/>
    </source>
</evidence>
<comment type="caution">
    <text evidence="1">The sequence shown here is derived from an EMBL/GenBank/DDBJ whole genome shotgun (WGS) entry which is preliminary data.</text>
</comment>
<name>A0A1Q9CYL7_SYMMI</name>
<gene>
    <name evidence="1" type="ORF">AK812_SmicGene30714</name>
</gene>
<dbReference type="Proteomes" id="UP000186817">
    <property type="component" value="Unassembled WGS sequence"/>
</dbReference>
<proteinExistence type="predicted"/>
<sequence length="218" mass="24380">MALKGVAAEYIVSLPRTVLMNDGIINGNAADPLIIMHSLAERFSLVGEEVCMSSFTDLFHFKRNLAANEKVDELIARFELMRQRARDQDQLTISIPGLCWPLLGPGVTDSQLLARTNGRMPVTEEEFAALKRGLKLAQVERLILGMRKGKGKGKRSSKKGKGKLTPGDLAVLRHVAKYEKATSHYVIEHEESYPGKSLLEPKGEDEHCEEHFYSKEFD</sequence>
<protein>
    <submittedName>
        <fullName evidence="1">Uncharacterized protein</fullName>
    </submittedName>
</protein>
<dbReference type="EMBL" id="LSRX01000832">
    <property type="protein sequence ID" value="OLP88000.1"/>
    <property type="molecule type" value="Genomic_DNA"/>
</dbReference>
<accession>A0A1Q9CYL7</accession>
<keyword evidence="2" id="KW-1185">Reference proteome</keyword>
<organism evidence="1 2">
    <name type="scientific">Symbiodinium microadriaticum</name>
    <name type="common">Dinoflagellate</name>
    <name type="synonym">Zooxanthella microadriatica</name>
    <dbReference type="NCBI Taxonomy" id="2951"/>
    <lineage>
        <taxon>Eukaryota</taxon>
        <taxon>Sar</taxon>
        <taxon>Alveolata</taxon>
        <taxon>Dinophyceae</taxon>
        <taxon>Suessiales</taxon>
        <taxon>Symbiodiniaceae</taxon>
        <taxon>Symbiodinium</taxon>
    </lineage>
</organism>
<dbReference type="OrthoDB" id="10281323at2759"/>